<evidence type="ECO:0000313" key="3">
    <source>
        <dbReference type="EMBL" id="SDP43581.1"/>
    </source>
</evidence>
<keyword evidence="1 2" id="KW-0732">Signal</keyword>
<keyword evidence="4" id="KW-1185">Reference proteome</keyword>
<evidence type="ECO:0000256" key="2">
    <source>
        <dbReference type="SAM" id="SignalP"/>
    </source>
</evidence>
<feature type="signal peptide" evidence="2">
    <location>
        <begin position="1"/>
        <end position="22"/>
    </location>
</feature>
<dbReference type="Proteomes" id="UP000199073">
    <property type="component" value="Unassembled WGS sequence"/>
</dbReference>
<dbReference type="GO" id="GO:0055085">
    <property type="term" value="P:transmembrane transport"/>
    <property type="evidence" value="ECO:0007669"/>
    <property type="project" value="InterPro"/>
</dbReference>
<dbReference type="Pfam" id="PF03480">
    <property type="entry name" value="DctP"/>
    <property type="match status" value="1"/>
</dbReference>
<protein>
    <submittedName>
        <fullName evidence="3">TRAP-type C4-dicarboxylate transport system, substrate-binding protein</fullName>
    </submittedName>
</protein>
<dbReference type="RefSeq" id="WP_092223799.1">
    <property type="nucleotide sequence ID" value="NZ_FNJI01000020.1"/>
</dbReference>
<reference evidence="3 4" key="1">
    <citation type="submission" date="2016-10" db="EMBL/GenBank/DDBJ databases">
        <authorList>
            <person name="de Groot N.N."/>
        </authorList>
    </citation>
    <scope>NUCLEOTIDE SEQUENCE [LARGE SCALE GENOMIC DNA]</scope>
    <source>
        <strain evidence="3 4">DSM 12130</strain>
    </source>
</reference>
<feature type="chain" id="PRO_5011592485" evidence="2">
    <location>
        <begin position="23"/>
        <end position="329"/>
    </location>
</feature>
<dbReference type="PANTHER" id="PTHR33376">
    <property type="match status" value="1"/>
</dbReference>
<dbReference type="EMBL" id="FNJI01000020">
    <property type="protein sequence ID" value="SDP43581.1"/>
    <property type="molecule type" value="Genomic_DNA"/>
</dbReference>
<name>A0A1H0SPA0_9BACT</name>
<accession>A0A1H0SPA0</accession>
<dbReference type="Gene3D" id="3.40.190.170">
    <property type="entry name" value="Bacterial extracellular solute-binding protein, family 7"/>
    <property type="match status" value="1"/>
</dbReference>
<dbReference type="NCBIfam" id="NF037995">
    <property type="entry name" value="TRAP_S1"/>
    <property type="match status" value="1"/>
</dbReference>
<dbReference type="STRING" id="91360.SAMN05660330_02756"/>
<dbReference type="SUPFAM" id="SSF53850">
    <property type="entry name" value="Periplasmic binding protein-like II"/>
    <property type="match status" value="1"/>
</dbReference>
<proteinExistence type="predicted"/>
<dbReference type="AlphaFoldDB" id="A0A1H0SPA0"/>
<evidence type="ECO:0000256" key="1">
    <source>
        <dbReference type="ARBA" id="ARBA00022729"/>
    </source>
</evidence>
<organism evidence="3 4">
    <name type="scientific">Desulforhopalus singaporensis</name>
    <dbReference type="NCBI Taxonomy" id="91360"/>
    <lineage>
        <taxon>Bacteria</taxon>
        <taxon>Pseudomonadati</taxon>
        <taxon>Thermodesulfobacteriota</taxon>
        <taxon>Desulfobulbia</taxon>
        <taxon>Desulfobulbales</taxon>
        <taxon>Desulfocapsaceae</taxon>
        <taxon>Desulforhopalus</taxon>
    </lineage>
</organism>
<sequence>MKKRILALMVSMLLFTSMVALADDSVFNLRMQSYYPQSMIGCAETFAKLAKTMSNGRLNITVFPDGTLTSPDNILKAVKAGMIDIGQGSGSYYSELEIGNTEIGLPMAWKNVSEARLLFEGLGFEKLVAQNYENQGVHYLGWAPVATYHILTKQPVNSLDDLRKMKIRAIGGAAKMLNKVGVATVNIKSSEMYLALSTGQVDGVLFGGALDYQAMKLSEVAGYYSATPIVDPIIDSFIVNPKLWNKLPEDMKTILETAALRAGLEYYDDILKEEYLLRSKAFKGVTSFPKEDITTLRKAAVVVWDEEAKRSTTVAEGIGLLKQLSSLVE</sequence>
<dbReference type="InterPro" id="IPR038404">
    <property type="entry name" value="TRAP_DctP_sf"/>
</dbReference>
<dbReference type="PANTHER" id="PTHR33376:SF5">
    <property type="entry name" value="EXTRACYTOPLASMIC SOLUTE RECEPTOR PROTEIN"/>
    <property type="match status" value="1"/>
</dbReference>
<dbReference type="OrthoDB" id="9783941at2"/>
<gene>
    <name evidence="3" type="ORF">SAMN05660330_02756</name>
</gene>
<dbReference type="InterPro" id="IPR018389">
    <property type="entry name" value="DctP_fam"/>
</dbReference>
<evidence type="ECO:0000313" key="4">
    <source>
        <dbReference type="Proteomes" id="UP000199073"/>
    </source>
</evidence>